<evidence type="ECO:0000313" key="6">
    <source>
        <dbReference type="EMBL" id="GIO31461.1"/>
    </source>
</evidence>
<evidence type="ECO:0000256" key="1">
    <source>
        <dbReference type="ARBA" id="ARBA00001933"/>
    </source>
</evidence>
<dbReference type="RefSeq" id="WP_160043172.1">
    <property type="nucleotide sequence ID" value="NZ_BORQ01000003.1"/>
</dbReference>
<evidence type="ECO:0000259" key="5">
    <source>
        <dbReference type="Pfam" id="PF00155"/>
    </source>
</evidence>
<accession>A0A919XEV9</accession>
<dbReference type="Proteomes" id="UP000679779">
    <property type="component" value="Unassembled WGS sequence"/>
</dbReference>
<keyword evidence="3" id="KW-0808">Transferase</keyword>
<dbReference type="InterPro" id="IPR015424">
    <property type="entry name" value="PyrdxlP-dep_Trfase"/>
</dbReference>
<dbReference type="EMBL" id="BORQ01000003">
    <property type="protein sequence ID" value="GIO31461.1"/>
    <property type="molecule type" value="Genomic_DNA"/>
</dbReference>
<keyword evidence="7" id="KW-1185">Reference proteome</keyword>
<evidence type="ECO:0000256" key="3">
    <source>
        <dbReference type="ARBA" id="ARBA00022679"/>
    </source>
</evidence>
<dbReference type="SUPFAM" id="SSF53383">
    <property type="entry name" value="PLP-dependent transferases"/>
    <property type="match status" value="1"/>
</dbReference>
<dbReference type="InterPro" id="IPR050859">
    <property type="entry name" value="Class-I_PLP-dep_aminotransf"/>
</dbReference>
<dbReference type="GO" id="GO:0008483">
    <property type="term" value="F:transaminase activity"/>
    <property type="evidence" value="ECO:0007669"/>
    <property type="project" value="UniProtKB-KW"/>
</dbReference>
<evidence type="ECO:0000256" key="4">
    <source>
        <dbReference type="ARBA" id="ARBA00022898"/>
    </source>
</evidence>
<evidence type="ECO:0000256" key="2">
    <source>
        <dbReference type="ARBA" id="ARBA00022576"/>
    </source>
</evidence>
<keyword evidence="2 6" id="KW-0032">Aminotransferase</keyword>
<dbReference type="Pfam" id="PF00155">
    <property type="entry name" value="Aminotran_1_2"/>
    <property type="match status" value="1"/>
</dbReference>
<comment type="caution">
    <text evidence="6">The sequence shown here is derived from an EMBL/GenBank/DDBJ whole genome shotgun (WGS) entry which is preliminary data.</text>
</comment>
<keyword evidence="4" id="KW-0663">Pyridoxal phosphate</keyword>
<dbReference type="PANTHER" id="PTHR42790">
    <property type="entry name" value="AMINOTRANSFERASE"/>
    <property type="match status" value="1"/>
</dbReference>
<dbReference type="CDD" id="cd00609">
    <property type="entry name" value="AAT_like"/>
    <property type="match status" value="1"/>
</dbReference>
<proteinExistence type="predicted"/>
<dbReference type="AlphaFoldDB" id="A0A919XEV9"/>
<dbReference type="Gene3D" id="3.40.640.10">
    <property type="entry name" value="Type I PLP-dependent aspartate aminotransferase-like (Major domain)"/>
    <property type="match status" value="1"/>
</dbReference>
<dbReference type="GO" id="GO:1901605">
    <property type="term" value="P:alpha-amino acid metabolic process"/>
    <property type="evidence" value="ECO:0007669"/>
    <property type="project" value="TreeGrafter"/>
</dbReference>
<sequence length="407" mass="45065">MRYSFAERTKAMLSSPIHFMRSLSTRESFISFAEELPAEELFPISSLEAAAAAVISKSPAALQYGEPQGYLPLREWLCKDFKERKGTDVDAGQILLTTGSQQAMDLLARVYVEPGDPVLVEQPTAPGFMQILKMQGASIVPVEGDAEGISPERLQEEVDRLKPKLLLVSPNFTNPTGVLWSLARRREVLDICKTRNVLIVEDNSYGDLHFGGIGAKAFYGGHPSLFSLDDAGKGGQVLHIGSFSKTVVPALRTGWAAGNKKLIETMIMAKQLADWQSSHFNQCLLHYLLESSTFNIHEHIQMLNREYETRLKLMTELLKRPAWKNVRYDVPGGGMFIWVKLPEALDCVALLKCSLDKGAAFLPGTLCYPNGGGSEYIRLNFTHPGRDELLLGMNLIGEAISEFTARS</sequence>
<dbReference type="InterPro" id="IPR004839">
    <property type="entry name" value="Aminotransferase_I/II_large"/>
</dbReference>
<organism evidence="6 7">
    <name type="scientific">Paenibacillus albilobatus</name>
    <dbReference type="NCBI Taxonomy" id="2716884"/>
    <lineage>
        <taxon>Bacteria</taxon>
        <taxon>Bacillati</taxon>
        <taxon>Bacillota</taxon>
        <taxon>Bacilli</taxon>
        <taxon>Bacillales</taxon>
        <taxon>Paenibacillaceae</taxon>
        <taxon>Paenibacillus</taxon>
    </lineage>
</organism>
<dbReference type="GO" id="GO:0030170">
    <property type="term" value="F:pyridoxal phosphate binding"/>
    <property type="evidence" value="ECO:0007669"/>
    <property type="project" value="InterPro"/>
</dbReference>
<dbReference type="Gene3D" id="3.90.1150.10">
    <property type="entry name" value="Aspartate Aminotransferase, domain 1"/>
    <property type="match status" value="1"/>
</dbReference>
<reference evidence="6" key="1">
    <citation type="submission" date="2021-03" db="EMBL/GenBank/DDBJ databases">
        <title>Antimicrobial resistance genes in bacteria isolated from Japanese honey, and their potential for conferring macrolide and lincosamide resistance in the American foulbrood pathogen Paenibacillus larvae.</title>
        <authorList>
            <person name="Okamoto M."/>
            <person name="Kumagai M."/>
            <person name="Kanamori H."/>
            <person name="Takamatsu D."/>
        </authorList>
    </citation>
    <scope>NUCLEOTIDE SEQUENCE</scope>
    <source>
        <strain evidence="6">J2TS6</strain>
    </source>
</reference>
<name>A0A919XEV9_9BACL</name>
<protein>
    <submittedName>
        <fullName evidence="6">2-aminoadipate aminotransferase</fullName>
    </submittedName>
</protein>
<dbReference type="InterPro" id="IPR015422">
    <property type="entry name" value="PyrdxlP-dep_Trfase_small"/>
</dbReference>
<dbReference type="PANTHER" id="PTHR42790:SF19">
    <property type="entry name" value="KYNURENINE_ALPHA-AMINOADIPATE AMINOTRANSFERASE, MITOCHONDRIAL"/>
    <property type="match status" value="1"/>
</dbReference>
<gene>
    <name evidence="6" type="ORF">J2TS6_26020</name>
</gene>
<dbReference type="InterPro" id="IPR015421">
    <property type="entry name" value="PyrdxlP-dep_Trfase_major"/>
</dbReference>
<evidence type="ECO:0000313" key="7">
    <source>
        <dbReference type="Proteomes" id="UP000679779"/>
    </source>
</evidence>
<feature type="domain" description="Aminotransferase class I/classII large" evidence="5">
    <location>
        <begin position="49"/>
        <end position="382"/>
    </location>
</feature>
<comment type="cofactor">
    <cofactor evidence="1">
        <name>pyridoxal 5'-phosphate</name>
        <dbReference type="ChEBI" id="CHEBI:597326"/>
    </cofactor>
</comment>